<proteinExistence type="predicted"/>
<feature type="transmembrane region" description="Helical" evidence="1">
    <location>
        <begin position="171"/>
        <end position="190"/>
    </location>
</feature>
<dbReference type="InterPro" id="IPR000315">
    <property type="entry name" value="Znf_B-box"/>
</dbReference>
<feature type="transmembrane region" description="Helical" evidence="1">
    <location>
        <begin position="97"/>
        <end position="119"/>
    </location>
</feature>
<feature type="transmembrane region" description="Helical" evidence="1">
    <location>
        <begin position="237"/>
        <end position="257"/>
    </location>
</feature>
<dbReference type="RefSeq" id="WP_345292830.1">
    <property type="nucleotide sequence ID" value="NZ_BAABFV010000002.1"/>
</dbReference>
<protein>
    <recommendedName>
        <fullName evidence="2">B box-type domain-containing protein</fullName>
    </recommendedName>
</protein>
<reference evidence="4" key="1">
    <citation type="journal article" date="2019" name="Int. J. Syst. Evol. Microbiol.">
        <title>The Global Catalogue of Microorganisms (GCM) 10K type strain sequencing project: providing services to taxonomists for standard genome sequencing and annotation.</title>
        <authorList>
            <consortium name="The Broad Institute Genomics Platform"/>
            <consortium name="The Broad Institute Genome Sequencing Center for Infectious Disease"/>
            <person name="Wu L."/>
            <person name="Ma J."/>
        </authorList>
    </citation>
    <scope>NUCLEOTIDE SEQUENCE [LARGE SCALE GENOMIC DNA]</scope>
    <source>
        <strain evidence="4">JCM 17728</strain>
    </source>
</reference>
<organism evidence="3 4">
    <name type="scientific">Kangiella marina</name>
    <dbReference type="NCBI Taxonomy" id="1079178"/>
    <lineage>
        <taxon>Bacteria</taxon>
        <taxon>Pseudomonadati</taxon>
        <taxon>Pseudomonadota</taxon>
        <taxon>Gammaproteobacteria</taxon>
        <taxon>Kangiellales</taxon>
        <taxon>Kangiellaceae</taxon>
        <taxon>Kangiella</taxon>
    </lineage>
</organism>
<keyword evidence="4" id="KW-1185">Reference proteome</keyword>
<evidence type="ECO:0000313" key="3">
    <source>
        <dbReference type="EMBL" id="GAA4362800.1"/>
    </source>
</evidence>
<dbReference type="Proteomes" id="UP001501011">
    <property type="component" value="Unassembled WGS sequence"/>
</dbReference>
<evidence type="ECO:0000256" key="1">
    <source>
        <dbReference type="SAM" id="Phobius"/>
    </source>
</evidence>
<feature type="transmembrane region" description="Helical" evidence="1">
    <location>
        <begin position="147"/>
        <end position="165"/>
    </location>
</feature>
<gene>
    <name evidence="3" type="ORF">GCM10023151_17340</name>
</gene>
<dbReference type="PROSITE" id="PS50119">
    <property type="entry name" value="ZF_BBOX"/>
    <property type="match status" value="1"/>
</dbReference>
<comment type="caution">
    <text evidence="3">The sequence shown here is derived from an EMBL/GenBank/DDBJ whole genome shotgun (WGS) entry which is preliminary data.</text>
</comment>
<dbReference type="EMBL" id="BAABFV010000002">
    <property type="protein sequence ID" value="GAA4362800.1"/>
    <property type="molecule type" value="Genomic_DNA"/>
</dbReference>
<keyword evidence="1" id="KW-0472">Membrane</keyword>
<keyword evidence="1" id="KW-1133">Transmembrane helix</keyword>
<feature type="domain" description="B box-type" evidence="2">
    <location>
        <begin position="1"/>
        <end position="57"/>
    </location>
</feature>
<evidence type="ECO:0000313" key="4">
    <source>
        <dbReference type="Proteomes" id="UP001501011"/>
    </source>
</evidence>
<sequence>MNCKYHNKEKAQWFCHQCDTSFCIDCCDINQREIAPRCLLCRTHLESYGVSDKVTPFWNKLSEFNKYPWQKNAYNFLLTYMGIAFVVGLITDFIPIMMIQLLLLLALYSIGIGYVFTVLTRGARGKLDAPSYDEALTFNSDSMTLKVIVLYCVLIGNGFIGGYIFGSGFILPYIAVVSFATPAMLIILAMEKHVSSAVNPARIASCVKAIGWPYLLLFGFSFLIDFSLEFAQSQLHFWLPQAVAYPMLFAALAYFYIVKFSMFGYVAFQYHNELGYGIDAENLLDTESDNALERRLLAKADVYIQEGRFEDAEEVLYDLAQDKRHTVKALERLVRLNIVRKNPVGAIKAANNYYQNPNLSGIGVDALRLYQEITAFEPRFKPMTAKARSVLVNQMKHKRYLEEVNKLSSVSEKMQSDVNIPWLMLSRARFESEVMNNDTTALAMINKLLSKYPRGSHQREAQQLRQVCQSMQQPIPSKS</sequence>
<keyword evidence="1" id="KW-0812">Transmembrane</keyword>
<name>A0ABP8ILX5_9GAMM</name>
<feature type="transmembrane region" description="Helical" evidence="1">
    <location>
        <begin position="211"/>
        <end position="231"/>
    </location>
</feature>
<feature type="transmembrane region" description="Helical" evidence="1">
    <location>
        <begin position="73"/>
        <end position="91"/>
    </location>
</feature>
<accession>A0ABP8ILX5</accession>
<evidence type="ECO:0000259" key="2">
    <source>
        <dbReference type="PROSITE" id="PS50119"/>
    </source>
</evidence>